<protein>
    <submittedName>
        <fullName evidence="4">Multidrug MFS transporter</fullName>
    </submittedName>
</protein>
<dbReference type="PANTHER" id="PTHR30576:SF10">
    <property type="entry name" value="SLL5057 PROTEIN"/>
    <property type="match status" value="1"/>
</dbReference>
<feature type="transmembrane region" description="Helical" evidence="2">
    <location>
        <begin position="27"/>
        <end position="48"/>
    </location>
</feature>
<keyword evidence="2" id="KW-1133">Transmembrane helix</keyword>
<comment type="similarity">
    <text evidence="1">Belongs to the bacterial sugar transferase family.</text>
</comment>
<reference evidence="4 5" key="1">
    <citation type="submission" date="2016-03" db="EMBL/GenBank/DDBJ databases">
        <authorList>
            <person name="Cho S.-Y."/>
            <person name="Lim S."/>
            <person name="Kim H."/>
            <person name="Soh E.H."/>
            <person name="Moon J.S."/>
        </authorList>
    </citation>
    <scope>NUCLEOTIDE SEQUENCE [LARGE SCALE GENOMIC DNA]</scope>
    <source>
        <strain evidence="4 5">KCTC 3810</strain>
    </source>
</reference>
<comment type="caution">
    <text evidence="4">The sequence shown here is derived from an EMBL/GenBank/DDBJ whole genome shotgun (WGS) entry which is preliminary data.</text>
</comment>
<evidence type="ECO:0000313" key="4">
    <source>
        <dbReference type="EMBL" id="OAN16258.1"/>
    </source>
</evidence>
<evidence type="ECO:0000256" key="1">
    <source>
        <dbReference type="ARBA" id="ARBA00006464"/>
    </source>
</evidence>
<keyword evidence="5" id="KW-1185">Reference proteome</keyword>
<keyword evidence="2" id="KW-0812">Transmembrane</keyword>
<evidence type="ECO:0000313" key="5">
    <source>
        <dbReference type="Proteomes" id="UP000078447"/>
    </source>
</evidence>
<proteinExistence type="inferred from homology"/>
<dbReference type="Proteomes" id="UP000078447">
    <property type="component" value="Unassembled WGS sequence"/>
</dbReference>
<sequence>MPDTFVVTPIPLEESKSYLILKRLLDIVGSSLGILILSPFLVLLAIIIKFEDKNASIFFSQDRVGLDGKTFKMFKFRSMVSDAEERLANLLQQNETTGAMFKMANDPRVTKVGRFIRKTSLDELPQLWNVLKGEMSLVGPRPPLPREVAEYTSYDLQRLSVVPGCTGLWQVSGRSNIGFKEMVDLDILYIKTRSFMMDLKIIVKTIAVLFGSKDAY</sequence>
<gene>
    <name evidence="4" type="ORF">A3783_00110</name>
</gene>
<organism evidence="4 5">
    <name type="scientific">Exiguobacterium undae</name>
    <dbReference type="NCBI Taxonomy" id="169177"/>
    <lineage>
        <taxon>Bacteria</taxon>
        <taxon>Bacillati</taxon>
        <taxon>Bacillota</taxon>
        <taxon>Bacilli</taxon>
        <taxon>Bacillales</taxon>
        <taxon>Bacillales Family XII. Incertae Sedis</taxon>
        <taxon>Exiguobacterium</taxon>
    </lineage>
</organism>
<dbReference type="InterPro" id="IPR003362">
    <property type="entry name" value="Bact_transf"/>
</dbReference>
<keyword evidence="2" id="KW-0472">Membrane</keyword>
<accession>A0ABX2VE97</accession>
<evidence type="ECO:0000256" key="2">
    <source>
        <dbReference type="SAM" id="Phobius"/>
    </source>
</evidence>
<dbReference type="PANTHER" id="PTHR30576">
    <property type="entry name" value="COLANIC BIOSYNTHESIS UDP-GLUCOSE LIPID CARRIER TRANSFERASE"/>
    <property type="match status" value="1"/>
</dbReference>
<name>A0ABX2VE97_9BACL</name>
<feature type="domain" description="Bacterial sugar transferase" evidence="3">
    <location>
        <begin position="22"/>
        <end position="210"/>
    </location>
</feature>
<dbReference type="EMBL" id="LVVL01000001">
    <property type="protein sequence ID" value="OAN16258.1"/>
    <property type="molecule type" value="Genomic_DNA"/>
</dbReference>
<dbReference type="Pfam" id="PF02397">
    <property type="entry name" value="Bac_transf"/>
    <property type="match status" value="1"/>
</dbReference>
<evidence type="ECO:0000259" key="3">
    <source>
        <dbReference type="Pfam" id="PF02397"/>
    </source>
</evidence>